<evidence type="ECO:0000313" key="7">
    <source>
        <dbReference type="Proteomes" id="UP001152797"/>
    </source>
</evidence>
<proteinExistence type="predicted"/>
<dbReference type="SMART" id="SM00355">
    <property type="entry name" value="ZnF_C2H2"/>
    <property type="match status" value="2"/>
</dbReference>
<protein>
    <submittedName>
        <fullName evidence="6">Endonuclease/exonuclease/phosphatase domain-containing protein</fullName>
    </submittedName>
</protein>
<dbReference type="PROSITE" id="PS50835">
    <property type="entry name" value="IG_LIKE"/>
    <property type="match status" value="1"/>
</dbReference>
<dbReference type="EMBL" id="CAMXCT010005268">
    <property type="protein sequence ID" value="CAI4011907.1"/>
    <property type="molecule type" value="Genomic_DNA"/>
</dbReference>
<comment type="caution">
    <text evidence="5">The sequence shown here is derived from an EMBL/GenBank/DDBJ whole genome shotgun (WGS) entry which is preliminary data.</text>
</comment>
<dbReference type="GO" id="GO:0008270">
    <property type="term" value="F:zinc ion binding"/>
    <property type="evidence" value="ECO:0007669"/>
    <property type="project" value="UniProtKB-KW"/>
</dbReference>
<feature type="region of interest" description="Disordered" evidence="2">
    <location>
        <begin position="1"/>
        <end position="65"/>
    </location>
</feature>
<dbReference type="InterPro" id="IPR013087">
    <property type="entry name" value="Znf_C2H2_type"/>
</dbReference>
<gene>
    <name evidence="5" type="ORF">C1SCF055_LOCUS37023</name>
</gene>
<evidence type="ECO:0000256" key="1">
    <source>
        <dbReference type="PROSITE-ProRule" id="PRU00042"/>
    </source>
</evidence>
<dbReference type="GO" id="GO:0004519">
    <property type="term" value="F:endonuclease activity"/>
    <property type="evidence" value="ECO:0007669"/>
    <property type="project" value="UniProtKB-KW"/>
</dbReference>
<evidence type="ECO:0000259" key="4">
    <source>
        <dbReference type="PROSITE" id="PS50835"/>
    </source>
</evidence>
<keyword evidence="1" id="KW-0479">Metal-binding</keyword>
<feature type="domain" description="C2H2-type" evidence="3">
    <location>
        <begin position="1687"/>
        <end position="1715"/>
    </location>
</feature>
<keyword evidence="1" id="KW-0862">Zinc</keyword>
<keyword evidence="6" id="KW-0255">Endonuclease</keyword>
<sequence>HYTDQQAKGTSLASSCEAEEELGEGQDRSKSRSYVKENKEESESADQWQVFPQKAPWVTSTPSRSTSYRMDVMQESCEKELTPSFQTVPEQQPSLAETSDTPMTTEETKLLEHLRGLHGMGIDLTEGMALQLEKLQTKEAKQAAGKTLSHGHLNKLNKVRAQVKTAAKKVEDLDGEWNKFVQNIVQKIQQHALMYQTCRSDMLEVFNNRLAELQAIKKEVTGLVDLTAEMEEDTIEVEDDNVPSNLRKGSPKVAKFRGVLYPVGTNVEGFFHAAHHPEACVGRALVCCLRHAGMNEDDFLAGPELLDVQPAVLLTGSVRRLDDDDEPSEASIDDETDISTVVPSDDIESEPDEMLLMSTAPISFQMDVEDPYPWEVEGWLEIEDQELQHEDVQAPIAFGMQHLEFLQDEIEQIARVSEDDDRPWLAVTFGLGLIDLGRRDIEFNPDHLDLLLEDILHVWRDHAAYGNLLVFNVHPQPLDVIGPRAIACKPFWITEVRGFFFVQSATSDMLDEENVVFHFIARFGSHQGVPILVNQQIVAAEGMVKEIQNANEYWAIAVPEGEAGVNVVEVLNNPPFWFAYARSQNAYPHWAVNGVRLIDVRQHWQGGDLLRARILVWRPEHVLQILIGTAQEIFEQPVEHTSFLQLHSKKKNIMASDEVQMIDAGFVEVCKTLRQQCCSMSLEENEVTLIGTDLDDGGQSYQHETKPGFVLDWHRNPQDGFGFLQQIAQDGACQAHRRPNDGVEACITQGSANDSEWTWIRARSQTHHTSTTNQECDSQDHMVLMDGRNWKDTDKGSSAILRTGCEGNLDHTPVPGVRHENDMSCKEGNSDLLEHMTDGYHFDPEVSYEIQQINRALACLRAPGWVGFNRCRVEIPHLHPFAQIALQNASMSMGEEGTWHVFTDGSCRKRQGAWSFVVIEESIAHGIRQFCYVGFAGGLINDHLSPCEVNSMNAEATALIGVAEFLLSQPHLQRKIIHCHYDALSVGQGTFGSFNCCTRGRPAEEILAWWKDVADVFGKIPREGHVLFMGDFNCKIGSVPSNGIGEHAADFEDLGGESFRLLCEQWNLIVPSTWSEFHQGTTCTYQGPKGAKSRIDYIAVDQRCREGIAKSYVDIDIDLLNEDRDHHVLILELTLEFTVKGHQGFLKKGLYDRAAVRASKDNGYDLLSYMPEQHWNLDVNEHWCNMRNFMQKEAAYWFPKQKRHQRQLYFNQETWDLVCIRKDLRQQHRQFQRDYEKGLLAMCFKVWCKPEEVRQHLQQWTFCRHLVLQQDALVFEARSAVDRAFRTKKKIAWKAWIQSQLQAKIEGAQTAQGSDLYKILKPKQMIQKSKGKSCRHLPGLKDGEGAWKRSRLDIAVAWQKQFGAIENSEVVSFEQLMMKSQPRCLQVDLRQLLQIPTLYDVEGAIRALNSAKDFLSNISSGDFVRKATQSDLVADGVSATLSHTWFIIPQGNAVMAPATGSRPGDPSADVLFSFALTHILQVVRQRATEAGLELTEPTSFGRVNRHLSWVDDIALMVTGSAASLVSKVTQLLAIVTDTLAEHAMRLSCGPGKTAVMLEFRGPKAVRERQKVEVEGNNTLPLLSEHWGKLDIPIVAHYKHLGGHIVRGEYQAWQAAVFRTYQVLQARNKNGDVIHQDLFALAKDANSAMLDTYCQLKQHAEEQNTLLEEMGWVCTQDVAGDDEECKEFTCQVCHTAFTTAAAVAVHQQKVHGQRMAVRRFVKDGVCRCCGKNFHTRPRLMRHLQWSTDACWIFHFRNFLPMSIEETEMFDQQDIGSGQAVHQKGLRGAESGRAWCWATEQDMTSVLQICDDAGGCSKEAPTQEEIRKWQCWGCLPPGKGGRPKTERRNKDFTVPNVMRDTSSMEDTWWRQASAWEPDFDWIPRPLATNSKFFLIVFSGHRREGDIASWIHWNTNIQPVCIDVDIHETHGNALQLDTWVQLIRSRRVVGAHLGPPCETYSAARWIPCDDSPFPRPLRTSEDPWGCGWRTVREVWQCHIGTILMLTALKILLWVYAYGGSATLEHPKGAEAGTEKWSIWQSAFLKQLLQAADVQLITFLQGPLGQKFPKPTTLLAARLPDLASQLYSSYDPSWKASEWLGGKVGKTWRTTRAKVYPRKLCRVLAMAHMRHAELQVCDGEETLPLKVQEVINALSKVHDPYDLEATGTSMCADFSRVAQRAP</sequence>
<dbReference type="InterPro" id="IPR036691">
    <property type="entry name" value="Endo/exonu/phosph_ase_sf"/>
</dbReference>
<dbReference type="Proteomes" id="UP001152797">
    <property type="component" value="Unassembled WGS sequence"/>
</dbReference>
<reference evidence="5" key="1">
    <citation type="submission" date="2022-10" db="EMBL/GenBank/DDBJ databases">
        <authorList>
            <person name="Chen Y."/>
            <person name="Dougan E. K."/>
            <person name="Chan C."/>
            <person name="Rhodes N."/>
            <person name="Thang M."/>
        </authorList>
    </citation>
    <scope>NUCLEOTIDE SEQUENCE</scope>
</reference>
<dbReference type="EMBL" id="CAMXCT030005268">
    <property type="protein sequence ID" value="CAL4799219.1"/>
    <property type="molecule type" value="Genomic_DNA"/>
</dbReference>
<dbReference type="Gene3D" id="3.30.160.60">
    <property type="entry name" value="Classic Zinc Finger"/>
    <property type="match status" value="1"/>
</dbReference>
<dbReference type="SUPFAM" id="SSF57667">
    <property type="entry name" value="beta-beta-alpha zinc fingers"/>
    <property type="match status" value="1"/>
</dbReference>
<dbReference type="EMBL" id="CAMXCT020005268">
    <property type="protein sequence ID" value="CAL1165282.1"/>
    <property type="molecule type" value="Genomic_DNA"/>
</dbReference>
<feature type="compositionally biased region" description="Polar residues" evidence="2">
    <location>
        <begin position="1"/>
        <end position="11"/>
    </location>
</feature>
<dbReference type="InterPro" id="IPR007110">
    <property type="entry name" value="Ig-like_dom"/>
</dbReference>
<dbReference type="InterPro" id="IPR036236">
    <property type="entry name" value="Znf_C2H2_sf"/>
</dbReference>
<accession>A0A9P1GIT8</accession>
<dbReference type="SUPFAM" id="SSF56219">
    <property type="entry name" value="DNase I-like"/>
    <property type="match status" value="1"/>
</dbReference>
<keyword evidence="1" id="KW-0863">Zinc-finger</keyword>
<feature type="compositionally biased region" description="Basic and acidic residues" evidence="2">
    <location>
        <begin position="25"/>
        <end position="42"/>
    </location>
</feature>
<reference evidence="6 7" key="2">
    <citation type="submission" date="2024-05" db="EMBL/GenBank/DDBJ databases">
        <authorList>
            <person name="Chen Y."/>
            <person name="Shah S."/>
            <person name="Dougan E. K."/>
            <person name="Thang M."/>
            <person name="Chan C."/>
        </authorList>
    </citation>
    <scope>NUCLEOTIDE SEQUENCE [LARGE SCALE GENOMIC DNA]</scope>
</reference>
<evidence type="ECO:0000313" key="6">
    <source>
        <dbReference type="EMBL" id="CAL4799219.1"/>
    </source>
</evidence>
<dbReference type="Gene3D" id="3.60.10.10">
    <property type="entry name" value="Endonuclease/exonuclease/phosphatase"/>
    <property type="match status" value="1"/>
</dbReference>
<evidence type="ECO:0000256" key="2">
    <source>
        <dbReference type="SAM" id="MobiDB-lite"/>
    </source>
</evidence>
<evidence type="ECO:0000313" key="5">
    <source>
        <dbReference type="EMBL" id="CAI4011907.1"/>
    </source>
</evidence>
<feature type="domain" description="Ig-like" evidence="4">
    <location>
        <begin position="970"/>
        <end position="1052"/>
    </location>
</feature>
<organism evidence="5">
    <name type="scientific">Cladocopium goreaui</name>
    <dbReference type="NCBI Taxonomy" id="2562237"/>
    <lineage>
        <taxon>Eukaryota</taxon>
        <taxon>Sar</taxon>
        <taxon>Alveolata</taxon>
        <taxon>Dinophyceae</taxon>
        <taxon>Suessiales</taxon>
        <taxon>Symbiodiniaceae</taxon>
        <taxon>Cladocopium</taxon>
    </lineage>
</organism>
<feature type="region of interest" description="Disordered" evidence="2">
    <location>
        <begin position="83"/>
        <end position="104"/>
    </location>
</feature>
<keyword evidence="6" id="KW-0378">Hydrolase</keyword>
<dbReference type="PROSITE" id="PS00028">
    <property type="entry name" value="ZINC_FINGER_C2H2_1"/>
    <property type="match status" value="1"/>
</dbReference>
<dbReference type="PROSITE" id="PS50157">
    <property type="entry name" value="ZINC_FINGER_C2H2_2"/>
    <property type="match status" value="1"/>
</dbReference>
<keyword evidence="6" id="KW-0540">Nuclease</keyword>
<name>A0A9P1GIT8_9DINO</name>
<feature type="non-terminal residue" evidence="5">
    <location>
        <position position="1"/>
    </location>
</feature>
<evidence type="ECO:0000259" key="3">
    <source>
        <dbReference type="PROSITE" id="PS50157"/>
    </source>
</evidence>
<keyword evidence="7" id="KW-1185">Reference proteome</keyword>